<reference evidence="1 2" key="1">
    <citation type="journal article" date="2019" name="Sci. Rep.">
        <title>Orb-weaving spider Araneus ventricosus genome elucidates the spidroin gene catalogue.</title>
        <authorList>
            <person name="Kono N."/>
            <person name="Nakamura H."/>
            <person name="Ohtoshi R."/>
            <person name="Moran D.A.P."/>
            <person name="Shinohara A."/>
            <person name="Yoshida Y."/>
            <person name="Fujiwara M."/>
            <person name="Mori M."/>
            <person name="Tomita M."/>
            <person name="Arakawa K."/>
        </authorList>
    </citation>
    <scope>NUCLEOTIDE SEQUENCE [LARGE SCALE GENOMIC DNA]</scope>
</reference>
<gene>
    <name evidence="1" type="ORF">AVEN_187092_1</name>
</gene>
<comment type="caution">
    <text evidence="1">The sequence shown here is derived from an EMBL/GenBank/DDBJ whole genome shotgun (WGS) entry which is preliminary data.</text>
</comment>
<protein>
    <submittedName>
        <fullName evidence="1">Uncharacterized protein</fullName>
    </submittedName>
</protein>
<evidence type="ECO:0000313" key="1">
    <source>
        <dbReference type="EMBL" id="GBN59510.1"/>
    </source>
</evidence>
<accession>A0A4Y2Q9G8</accession>
<name>A0A4Y2Q9G8_ARAVE</name>
<keyword evidence="2" id="KW-1185">Reference proteome</keyword>
<sequence length="100" mass="11626">MLPSLLTWICYRFGCFRIYEKKVVTSRMEHHHIGLYLLVDTRMTDCCNSGLGTMQMTFSLLISESQEALIYVPAFFTMDHIRNKVFHPPLPANIVELKSQ</sequence>
<proteinExistence type="predicted"/>
<evidence type="ECO:0000313" key="2">
    <source>
        <dbReference type="Proteomes" id="UP000499080"/>
    </source>
</evidence>
<organism evidence="1 2">
    <name type="scientific">Araneus ventricosus</name>
    <name type="common">Orbweaver spider</name>
    <name type="synonym">Epeira ventricosa</name>
    <dbReference type="NCBI Taxonomy" id="182803"/>
    <lineage>
        <taxon>Eukaryota</taxon>
        <taxon>Metazoa</taxon>
        <taxon>Ecdysozoa</taxon>
        <taxon>Arthropoda</taxon>
        <taxon>Chelicerata</taxon>
        <taxon>Arachnida</taxon>
        <taxon>Araneae</taxon>
        <taxon>Araneomorphae</taxon>
        <taxon>Entelegynae</taxon>
        <taxon>Araneoidea</taxon>
        <taxon>Araneidae</taxon>
        <taxon>Araneus</taxon>
    </lineage>
</organism>
<dbReference type="EMBL" id="BGPR01013164">
    <property type="protein sequence ID" value="GBN59510.1"/>
    <property type="molecule type" value="Genomic_DNA"/>
</dbReference>
<dbReference type="AlphaFoldDB" id="A0A4Y2Q9G8"/>
<dbReference type="Proteomes" id="UP000499080">
    <property type="component" value="Unassembled WGS sequence"/>
</dbReference>